<dbReference type="AlphaFoldDB" id="A0A9X3IKQ1"/>
<dbReference type="InterPro" id="IPR001638">
    <property type="entry name" value="Solute-binding_3/MltF_N"/>
</dbReference>
<evidence type="ECO:0000313" key="8">
    <source>
        <dbReference type="EMBL" id="MCX5568716.1"/>
    </source>
</evidence>
<dbReference type="Pfam" id="PF00497">
    <property type="entry name" value="SBP_bac_3"/>
    <property type="match status" value="1"/>
</dbReference>
<dbReference type="GO" id="GO:0016020">
    <property type="term" value="C:membrane"/>
    <property type="evidence" value="ECO:0007669"/>
    <property type="project" value="InterPro"/>
</dbReference>
<dbReference type="Proteomes" id="UP001144805">
    <property type="component" value="Unassembled WGS sequence"/>
</dbReference>
<dbReference type="EMBL" id="JAPKNK010000002">
    <property type="protein sequence ID" value="MCX5568716.1"/>
    <property type="molecule type" value="Genomic_DNA"/>
</dbReference>
<dbReference type="PROSITE" id="PS01039">
    <property type="entry name" value="SBP_BACTERIAL_3"/>
    <property type="match status" value="1"/>
</dbReference>
<dbReference type="RefSeq" id="WP_266337684.1">
    <property type="nucleotide sequence ID" value="NZ_JAPKNK010000002.1"/>
</dbReference>
<protein>
    <submittedName>
        <fullName evidence="8">Transporter substrate-binding domain-containing protein</fullName>
    </submittedName>
</protein>
<feature type="chain" id="PRO_5040907593" evidence="5">
    <location>
        <begin position="24"/>
        <end position="254"/>
    </location>
</feature>
<evidence type="ECO:0000256" key="2">
    <source>
        <dbReference type="ARBA" id="ARBA00010333"/>
    </source>
</evidence>
<dbReference type="InterPro" id="IPR001320">
    <property type="entry name" value="Iontro_rcpt_C"/>
</dbReference>
<evidence type="ECO:0000256" key="3">
    <source>
        <dbReference type="ARBA" id="ARBA00022729"/>
    </source>
</evidence>
<dbReference type="GO" id="GO:0030313">
    <property type="term" value="C:cell envelope"/>
    <property type="evidence" value="ECO:0007669"/>
    <property type="project" value="UniProtKB-SubCell"/>
</dbReference>
<dbReference type="SMART" id="SM00079">
    <property type="entry name" value="PBPe"/>
    <property type="match status" value="1"/>
</dbReference>
<evidence type="ECO:0000256" key="5">
    <source>
        <dbReference type="SAM" id="SignalP"/>
    </source>
</evidence>
<dbReference type="PANTHER" id="PTHR35936:SF17">
    <property type="entry name" value="ARGININE-BINDING EXTRACELLULAR PROTEIN ARTP"/>
    <property type="match status" value="1"/>
</dbReference>
<proteinExistence type="inferred from homology"/>
<evidence type="ECO:0000313" key="9">
    <source>
        <dbReference type="Proteomes" id="UP001144805"/>
    </source>
</evidence>
<gene>
    <name evidence="8" type="ORF">OSH07_05895</name>
</gene>
<comment type="caution">
    <text evidence="8">The sequence shown here is derived from an EMBL/GenBank/DDBJ whole genome shotgun (WGS) entry which is preliminary data.</text>
</comment>
<dbReference type="Gene3D" id="3.40.190.10">
    <property type="entry name" value="Periplasmic binding protein-like II"/>
    <property type="match status" value="2"/>
</dbReference>
<keyword evidence="3 5" id="KW-0732">Signal</keyword>
<evidence type="ECO:0000256" key="1">
    <source>
        <dbReference type="ARBA" id="ARBA00004196"/>
    </source>
</evidence>
<organism evidence="8 9">
    <name type="scientific">Kaistia nematophila</name>
    <dbReference type="NCBI Taxonomy" id="2994654"/>
    <lineage>
        <taxon>Bacteria</taxon>
        <taxon>Pseudomonadati</taxon>
        <taxon>Pseudomonadota</taxon>
        <taxon>Alphaproteobacteria</taxon>
        <taxon>Hyphomicrobiales</taxon>
        <taxon>Kaistiaceae</taxon>
        <taxon>Kaistia</taxon>
    </lineage>
</organism>
<dbReference type="InterPro" id="IPR018313">
    <property type="entry name" value="SBP_3_CS"/>
</dbReference>
<feature type="signal peptide" evidence="5">
    <location>
        <begin position="1"/>
        <end position="23"/>
    </location>
</feature>
<dbReference type="SMART" id="SM00062">
    <property type="entry name" value="PBPb"/>
    <property type="match status" value="1"/>
</dbReference>
<evidence type="ECO:0000256" key="4">
    <source>
        <dbReference type="RuleBase" id="RU003744"/>
    </source>
</evidence>
<dbReference type="SUPFAM" id="SSF53850">
    <property type="entry name" value="Periplasmic binding protein-like II"/>
    <property type="match status" value="1"/>
</dbReference>
<keyword evidence="9" id="KW-1185">Reference proteome</keyword>
<sequence length="254" mass="27542">MRIVKQAAIAALALMAVTGAVQAKEWKNIRVAVEGAFPPFNFVGADNQLGGFDVDIAKAICAQMKAECTFAVQDWDGLIPALQAGKFDTIISSMSITDERKKVIDFSRPYYQSPSSFIAPKTAGIKDTSPEALKGKTIGAQSSTVQAAELEQKYKDSDIKLYPTQDEVNLDLVAGRIDMLFVDKLPGLDWLKTADGANYEFVGTDLPTDGVGAGVRQSDSDLRDQISAAILAIKADGTYDKINAKYFPFSIWKD</sequence>
<comment type="subcellular location">
    <subcellularLocation>
        <location evidence="1">Cell envelope</location>
    </subcellularLocation>
</comment>
<accession>A0A9X3IKQ1</accession>
<comment type="similarity">
    <text evidence="2 4">Belongs to the bacterial solute-binding protein 3 family.</text>
</comment>
<evidence type="ECO:0000259" key="6">
    <source>
        <dbReference type="SMART" id="SM00062"/>
    </source>
</evidence>
<feature type="domain" description="Solute-binding protein family 3/N-terminal" evidence="6">
    <location>
        <begin position="28"/>
        <end position="250"/>
    </location>
</feature>
<reference evidence="8" key="1">
    <citation type="submission" date="2022-11" db="EMBL/GenBank/DDBJ databases">
        <title>Biodiversity and phylogenetic relationships of bacteria.</title>
        <authorList>
            <person name="Machado R.A.R."/>
            <person name="Bhat A."/>
            <person name="Loulou A."/>
            <person name="Kallel S."/>
        </authorList>
    </citation>
    <scope>NUCLEOTIDE SEQUENCE</scope>
    <source>
        <strain evidence="8">K-TC2</strain>
    </source>
</reference>
<dbReference type="GO" id="GO:0015276">
    <property type="term" value="F:ligand-gated monoatomic ion channel activity"/>
    <property type="evidence" value="ECO:0007669"/>
    <property type="project" value="InterPro"/>
</dbReference>
<feature type="domain" description="Ionotropic glutamate receptor C-terminal" evidence="7">
    <location>
        <begin position="28"/>
        <end position="249"/>
    </location>
</feature>
<evidence type="ECO:0000259" key="7">
    <source>
        <dbReference type="SMART" id="SM00079"/>
    </source>
</evidence>
<dbReference type="PANTHER" id="PTHR35936">
    <property type="entry name" value="MEMBRANE-BOUND LYTIC MUREIN TRANSGLYCOSYLASE F"/>
    <property type="match status" value="1"/>
</dbReference>
<name>A0A9X3IKQ1_9HYPH</name>